<keyword evidence="1" id="KW-0472">Membrane</keyword>
<evidence type="ECO:0000256" key="1">
    <source>
        <dbReference type="SAM" id="Phobius"/>
    </source>
</evidence>
<dbReference type="AlphaFoldDB" id="A0A6J6LXG6"/>
<gene>
    <name evidence="2" type="ORF">UFOPK2254_01032</name>
    <name evidence="3" type="ORF">UFOPK3241_01422</name>
</gene>
<name>A0A6J6LXG6_9ZZZZ</name>
<accession>A0A6J6LXG6</accession>
<proteinExistence type="predicted"/>
<organism evidence="2">
    <name type="scientific">freshwater metagenome</name>
    <dbReference type="NCBI Taxonomy" id="449393"/>
    <lineage>
        <taxon>unclassified sequences</taxon>
        <taxon>metagenomes</taxon>
        <taxon>ecological metagenomes</taxon>
    </lineage>
</organism>
<evidence type="ECO:0000313" key="3">
    <source>
        <dbReference type="EMBL" id="CAB4845528.1"/>
    </source>
</evidence>
<keyword evidence="1" id="KW-1133">Transmembrane helix</keyword>
<feature type="transmembrane region" description="Helical" evidence="1">
    <location>
        <begin position="157"/>
        <end position="179"/>
    </location>
</feature>
<evidence type="ECO:0000313" key="2">
    <source>
        <dbReference type="EMBL" id="CAB4666382.1"/>
    </source>
</evidence>
<protein>
    <submittedName>
        <fullName evidence="2">Unannotated protein</fullName>
    </submittedName>
</protein>
<keyword evidence="1" id="KW-0812">Transmembrane</keyword>
<reference evidence="2" key="1">
    <citation type="submission" date="2020-05" db="EMBL/GenBank/DDBJ databases">
        <authorList>
            <person name="Chiriac C."/>
            <person name="Salcher M."/>
            <person name="Ghai R."/>
            <person name="Kavagutti S V."/>
        </authorList>
    </citation>
    <scope>NUCLEOTIDE SEQUENCE</scope>
</reference>
<sequence>MSSYLLAGLVIVLANLIPAFAPPTWAILVYFSFGYHLHSIPLILIGVLSATMGRAVLALLFRALAPYLPRGYVTNLENLGSRITTDSRSAMGLFFLFFLSPISSAQLFEAAGIIKQIALRPLLIAFAIGRTVSYSIYVTGAQALHATTLGQLLFKELTSPLSIAVQIAFILGLVALGNIKWKEQL</sequence>
<feature type="transmembrane region" description="Helical" evidence="1">
    <location>
        <begin position="43"/>
        <end position="68"/>
    </location>
</feature>
<feature type="transmembrane region" description="Helical" evidence="1">
    <location>
        <begin position="88"/>
        <end position="105"/>
    </location>
</feature>
<feature type="transmembrane region" description="Helical" evidence="1">
    <location>
        <begin position="6"/>
        <end position="31"/>
    </location>
</feature>
<dbReference type="EMBL" id="CAEZWO010000108">
    <property type="protein sequence ID" value="CAB4666382.1"/>
    <property type="molecule type" value="Genomic_DNA"/>
</dbReference>
<dbReference type="EMBL" id="CAFAZX010000121">
    <property type="protein sequence ID" value="CAB4845528.1"/>
    <property type="molecule type" value="Genomic_DNA"/>
</dbReference>